<dbReference type="AlphaFoldDB" id="A0A2K5S218"/>
<dbReference type="PIRSF" id="PIRSF000303">
    <property type="entry name" value="Glutathion_perox"/>
    <property type="match status" value="1"/>
</dbReference>
<keyword evidence="4 9" id="KW-0560">Oxidoreductase</keyword>
<dbReference type="PROSITE" id="PS51355">
    <property type="entry name" value="GLUTATHIONE_PEROXID_3"/>
    <property type="match status" value="1"/>
</dbReference>
<comment type="similarity">
    <text evidence="1 9">Belongs to the glutathione peroxidase family.</text>
</comment>
<name>A0A2K5S218_CEBIM</name>
<keyword evidence="3 9" id="KW-0575">Peroxidase</keyword>
<evidence type="ECO:0000256" key="3">
    <source>
        <dbReference type="ARBA" id="ARBA00022559"/>
    </source>
</evidence>
<dbReference type="Gene3D" id="3.40.30.10">
    <property type="entry name" value="Glutaredoxin"/>
    <property type="match status" value="1"/>
</dbReference>
<dbReference type="Ensembl" id="ENSCCAT00000052184.1">
    <property type="protein sequence ID" value="ENSCCAP00000034411.1"/>
    <property type="gene ID" value="ENSCCAG00000035160.1"/>
</dbReference>
<dbReference type="PRINTS" id="PR01011">
    <property type="entry name" value="GLUTPROXDASE"/>
</dbReference>
<evidence type="ECO:0000256" key="1">
    <source>
        <dbReference type="ARBA" id="ARBA00006926"/>
    </source>
</evidence>
<keyword evidence="11" id="KW-1185">Reference proteome</keyword>
<sequence>KPALLCGALADPGLAGTTCTSQDDWRCARSTHKFSAKDIDGHTFNLDKYRGFVCKTEVNYAQPVDLHAPHAECGLRILAFPCPQFGKQEPGGNENKEFATVYNVKFDTFSKICVNWDDAHPLWKWMKIQPKGKDLLGNAIQWNFTKFLIDKNGCVVKWCGPMEEPQVIEKDLPCHF</sequence>
<evidence type="ECO:0000256" key="2">
    <source>
        <dbReference type="ARBA" id="ARBA00022473"/>
    </source>
</evidence>
<dbReference type="STRING" id="9516.ENSCCAP00000034411"/>
<dbReference type="Proteomes" id="UP000233040">
    <property type="component" value="Unassembled WGS sequence"/>
</dbReference>
<organism evidence="10 11">
    <name type="scientific">Cebus imitator</name>
    <name type="common">Panamanian white-faced capuchin</name>
    <name type="synonym">Cebus capucinus imitator</name>
    <dbReference type="NCBI Taxonomy" id="2715852"/>
    <lineage>
        <taxon>Eukaryota</taxon>
        <taxon>Metazoa</taxon>
        <taxon>Chordata</taxon>
        <taxon>Craniata</taxon>
        <taxon>Vertebrata</taxon>
        <taxon>Euteleostomi</taxon>
        <taxon>Mammalia</taxon>
        <taxon>Eutheria</taxon>
        <taxon>Euarchontoglires</taxon>
        <taxon>Primates</taxon>
        <taxon>Haplorrhini</taxon>
        <taxon>Platyrrhini</taxon>
        <taxon>Cebidae</taxon>
        <taxon>Cebinae</taxon>
        <taxon>Cebus</taxon>
    </lineage>
</organism>
<evidence type="ECO:0000256" key="6">
    <source>
        <dbReference type="ARBA" id="ARBA00036240"/>
    </source>
</evidence>
<dbReference type="OMA" id="INESIMN"/>
<dbReference type="GO" id="GO:0005739">
    <property type="term" value="C:mitochondrion"/>
    <property type="evidence" value="ECO:0007669"/>
    <property type="project" value="TreeGrafter"/>
</dbReference>
<dbReference type="InterPro" id="IPR036249">
    <property type="entry name" value="Thioredoxin-like_sf"/>
</dbReference>
<feature type="active site" evidence="8">
    <location>
        <position position="54"/>
    </location>
</feature>
<evidence type="ECO:0000256" key="8">
    <source>
        <dbReference type="PIRSR" id="PIRSR000303-1"/>
    </source>
</evidence>
<evidence type="ECO:0000256" key="5">
    <source>
        <dbReference type="ARBA" id="ARBA00035814"/>
    </source>
</evidence>
<evidence type="ECO:0000256" key="4">
    <source>
        <dbReference type="ARBA" id="ARBA00023002"/>
    </source>
</evidence>
<accession>A0A2K5S218</accession>
<dbReference type="InterPro" id="IPR000889">
    <property type="entry name" value="Glutathione_peroxidase"/>
</dbReference>
<reference evidence="10" key="1">
    <citation type="submission" date="2025-08" db="UniProtKB">
        <authorList>
            <consortium name="Ensembl"/>
        </authorList>
    </citation>
    <scope>IDENTIFICATION</scope>
</reference>
<dbReference type="GeneTree" id="ENSGT00940000166575"/>
<protein>
    <recommendedName>
        <fullName evidence="9">Glutathione peroxidase</fullName>
    </recommendedName>
</protein>
<proteinExistence type="inferred from homology"/>
<evidence type="ECO:0000313" key="11">
    <source>
        <dbReference type="Proteomes" id="UP000233040"/>
    </source>
</evidence>
<dbReference type="PANTHER" id="PTHR11592">
    <property type="entry name" value="GLUTATHIONE PEROXIDASE"/>
    <property type="match status" value="1"/>
</dbReference>
<reference evidence="10" key="2">
    <citation type="submission" date="2025-09" db="UniProtKB">
        <authorList>
            <consortium name="Ensembl"/>
        </authorList>
    </citation>
    <scope>IDENTIFICATION</scope>
</reference>
<comment type="catalytic activity">
    <reaction evidence="6">
        <text>(13S)-hydroperoxy-(9Z,11E)-octadecadienoate + 2 glutathione = (13S)-hydroxy-(9Z,11E)-octadecadienoate + glutathione disulfide + H2O</text>
        <dbReference type="Rhea" id="RHEA:48888"/>
        <dbReference type="ChEBI" id="CHEBI:15377"/>
        <dbReference type="ChEBI" id="CHEBI:57466"/>
        <dbReference type="ChEBI" id="CHEBI:57925"/>
        <dbReference type="ChEBI" id="CHEBI:58297"/>
        <dbReference type="ChEBI" id="CHEBI:90850"/>
    </reaction>
    <physiologicalReaction direction="left-to-right" evidence="6">
        <dbReference type="Rhea" id="RHEA:48889"/>
    </physiologicalReaction>
</comment>
<dbReference type="GO" id="GO:0006979">
    <property type="term" value="P:response to oxidative stress"/>
    <property type="evidence" value="ECO:0007669"/>
    <property type="project" value="InterPro"/>
</dbReference>
<dbReference type="GO" id="GO:0004602">
    <property type="term" value="F:glutathione peroxidase activity"/>
    <property type="evidence" value="ECO:0007669"/>
    <property type="project" value="TreeGrafter"/>
</dbReference>
<dbReference type="SUPFAM" id="SSF52833">
    <property type="entry name" value="Thioredoxin-like"/>
    <property type="match status" value="1"/>
</dbReference>
<dbReference type="Pfam" id="PF00255">
    <property type="entry name" value="GSHPx"/>
    <property type="match status" value="1"/>
</dbReference>
<evidence type="ECO:0000256" key="9">
    <source>
        <dbReference type="RuleBase" id="RU000499"/>
    </source>
</evidence>
<dbReference type="GO" id="GO:0047066">
    <property type="term" value="F:phospholipid-hydroperoxide glutathione peroxidase activity"/>
    <property type="evidence" value="ECO:0007669"/>
    <property type="project" value="UniProtKB-EC"/>
</dbReference>
<keyword evidence="2" id="KW-0217">Developmental protein</keyword>
<comment type="subunit">
    <text evidence="7">Monomer. Has a tendency to form higher mass oligomers. Interacts with FUNDC1; this interaction promotes GPX4 recruitment into mitochondria through TOM/TIM complex where it is degraded by mitophagy.</text>
</comment>
<dbReference type="PANTHER" id="PTHR11592:SF134">
    <property type="entry name" value="PHOSPHOLIPID HYDROPEROXIDE GLUTATHIONE PEROXIDASE"/>
    <property type="match status" value="1"/>
</dbReference>
<comment type="catalytic activity">
    <reaction evidence="5">
        <text>a hydroperoxy polyunsaturated fatty acid + 2 glutathione = a hydroxy polyunsaturated fatty acid + glutathione disulfide + H2O</text>
        <dbReference type="Rhea" id="RHEA:19057"/>
        <dbReference type="ChEBI" id="CHEBI:15377"/>
        <dbReference type="ChEBI" id="CHEBI:57925"/>
        <dbReference type="ChEBI" id="CHEBI:58297"/>
        <dbReference type="ChEBI" id="CHEBI:131871"/>
        <dbReference type="ChEBI" id="CHEBI:134019"/>
        <dbReference type="EC" id="1.11.1.12"/>
    </reaction>
    <physiologicalReaction direction="left-to-right" evidence="5">
        <dbReference type="Rhea" id="RHEA:19058"/>
    </physiologicalReaction>
</comment>
<dbReference type="CDD" id="cd00340">
    <property type="entry name" value="GSH_Peroxidase"/>
    <property type="match status" value="1"/>
</dbReference>
<evidence type="ECO:0000256" key="7">
    <source>
        <dbReference type="ARBA" id="ARBA00046929"/>
    </source>
</evidence>
<dbReference type="GO" id="GO:0005634">
    <property type="term" value="C:nucleus"/>
    <property type="evidence" value="ECO:0007669"/>
    <property type="project" value="TreeGrafter"/>
</dbReference>
<evidence type="ECO:0000313" key="10">
    <source>
        <dbReference type="Ensembl" id="ENSCCAP00000034411.1"/>
    </source>
</evidence>